<dbReference type="InterPro" id="IPR036525">
    <property type="entry name" value="Tubulin/FtsZ_GTPase_sf"/>
</dbReference>
<evidence type="ECO:0000259" key="3">
    <source>
        <dbReference type="SMART" id="SM00864"/>
    </source>
</evidence>
<name>X1MZP6_9ZZZZ</name>
<dbReference type="AlphaFoldDB" id="X1MZP6"/>
<dbReference type="Pfam" id="PF00091">
    <property type="entry name" value="Tubulin"/>
    <property type="match status" value="1"/>
</dbReference>
<evidence type="ECO:0000256" key="2">
    <source>
        <dbReference type="ARBA" id="ARBA00023134"/>
    </source>
</evidence>
<keyword evidence="1" id="KW-0547">Nucleotide-binding</keyword>
<dbReference type="SMART" id="SM00864">
    <property type="entry name" value="Tubulin"/>
    <property type="match status" value="1"/>
</dbReference>
<accession>X1MZP6</accession>
<dbReference type="GO" id="GO:0005737">
    <property type="term" value="C:cytoplasm"/>
    <property type="evidence" value="ECO:0007669"/>
    <property type="project" value="TreeGrafter"/>
</dbReference>
<dbReference type="PANTHER" id="PTHR30314">
    <property type="entry name" value="CELL DIVISION PROTEIN FTSZ-RELATED"/>
    <property type="match status" value="1"/>
</dbReference>
<gene>
    <name evidence="4" type="ORF">S06H3_35055</name>
</gene>
<feature type="non-terminal residue" evidence="4">
    <location>
        <position position="101"/>
    </location>
</feature>
<organism evidence="4">
    <name type="scientific">marine sediment metagenome</name>
    <dbReference type="NCBI Taxonomy" id="412755"/>
    <lineage>
        <taxon>unclassified sequences</taxon>
        <taxon>metagenomes</taxon>
        <taxon>ecological metagenomes</taxon>
    </lineage>
</organism>
<protein>
    <recommendedName>
        <fullName evidence="3">Tubulin/FtsZ GTPase domain-containing protein</fullName>
    </recommendedName>
</protein>
<comment type="caution">
    <text evidence="4">The sequence shown here is derived from an EMBL/GenBank/DDBJ whole genome shotgun (WGS) entry which is preliminary data.</text>
</comment>
<dbReference type="SUPFAM" id="SSF52490">
    <property type="entry name" value="Tubulin nucleotide-binding domain-like"/>
    <property type="match status" value="1"/>
</dbReference>
<dbReference type="GO" id="GO:0003924">
    <property type="term" value="F:GTPase activity"/>
    <property type="evidence" value="ECO:0007669"/>
    <property type="project" value="InterPro"/>
</dbReference>
<evidence type="ECO:0000256" key="1">
    <source>
        <dbReference type="ARBA" id="ARBA00022741"/>
    </source>
</evidence>
<keyword evidence="2" id="KW-0342">GTP-binding</keyword>
<feature type="domain" description="Tubulin/FtsZ GTPase" evidence="3">
    <location>
        <begin position="6"/>
        <end position="101"/>
    </location>
</feature>
<reference evidence="4" key="1">
    <citation type="journal article" date="2014" name="Front. Microbiol.">
        <title>High frequency of phylogenetically diverse reductive dehalogenase-homologous genes in deep subseafloor sedimentary metagenomes.</title>
        <authorList>
            <person name="Kawai M."/>
            <person name="Futagami T."/>
            <person name="Toyoda A."/>
            <person name="Takaki Y."/>
            <person name="Nishi S."/>
            <person name="Hori S."/>
            <person name="Arai W."/>
            <person name="Tsubouchi T."/>
            <person name="Morono Y."/>
            <person name="Uchiyama I."/>
            <person name="Ito T."/>
            <person name="Fujiyama A."/>
            <person name="Inagaki F."/>
            <person name="Takami H."/>
        </authorList>
    </citation>
    <scope>NUCLEOTIDE SEQUENCE</scope>
    <source>
        <strain evidence="4">Expedition CK06-06</strain>
    </source>
</reference>
<proteinExistence type="predicted"/>
<dbReference type="Gene3D" id="3.40.50.1440">
    <property type="entry name" value="Tubulin/FtsZ, GTPase domain"/>
    <property type="match status" value="1"/>
</dbReference>
<dbReference type="GO" id="GO:0051301">
    <property type="term" value="P:cell division"/>
    <property type="evidence" value="ECO:0007669"/>
    <property type="project" value="TreeGrafter"/>
</dbReference>
<dbReference type="PANTHER" id="PTHR30314:SF3">
    <property type="entry name" value="MITOCHONDRIAL DIVISION PROTEIN FSZA"/>
    <property type="match status" value="1"/>
</dbReference>
<dbReference type="GO" id="GO:0032153">
    <property type="term" value="C:cell division site"/>
    <property type="evidence" value="ECO:0007669"/>
    <property type="project" value="TreeGrafter"/>
</dbReference>
<sequence>MSNSPKIKVIGIGGAGCNTISRLTKANLKGIELFAANTDIQALKKTLSPNKVLIGEKITGGLGTGMDWELGEKAAQESQESLKNILKGAEIVFLTCGLGGG</sequence>
<dbReference type="InterPro" id="IPR003008">
    <property type="entry name" value="Tubulin_FtsZ_GTPase"/>
</dbReference>
<evidence type="ECO:0000313" key="4">
    <source>
        <dbReference type="EMBL" id="GAI20105.1"/>
    </source>
</evidence>
<dbReference type="GO" id="GO:0005525">
    <property type="term" value="F:GTP binding"/>
    <property type="evidence" value="ECO:0007669"/>
    <property type="project" value="UniProtKB-KW"/>
</dbReference>
<dbReference type="EMBL" id="BARV01021112">
    <property type="protein sequence ID" value="GAI20105.1"/>
    <property type="molecule type" value="Genomic_DNA"/>
</dbReference>
<dbReference type="InterPro" id="IPR045061">
    <property type="entry name" value="FtsZ/CetZ"/>
</dbReference>